<feature type="compositionally biased region" description="Basic residues" evidence="1">
    <location>
        <begin position="222"/>
        <end position="233"/>
    </location>
</feature>
<name>A0A165Z361_METOA</name>
<comment type="caution">
    <text evidence="2">The sequence shown here is derived from an EMBL/GenBank/DDBJ whole genome shotgun (WGS) entry which is preliminary data.</text>
</comment>
<dbReference type="EMBL" id="LWMU01000125">
    <property type="protein sequence ID" value="KZX10192.1"/>
    <property type="molecule type" value="Genomic_DNA"/>
</dbReference>
<dbReference type="AlphaFoldDB" id="A0A165Z361"/>
<protein>
    <submittedName>
        <fullName evidence="2">Uncharacterized protein</fullName>
    </submittedName>
</protein>
<evidence type="ECO:0000313" key="3">
    <source>
        <dbReference type="Proteomes" id="UP000077428"/>
    </source>
</evidence>
<accession>A0A165Z361</accession>
<evidence type="ECO:0000256" key="1">
    <source>
        <dbReference type="SAM" id="MobiDB-lite"/>
    </source>
</evidence>
<dbReference type="Proteomes" id="UP000077428">
    <property type="component" value="Unassembled WGS sequence"/>
</dbReference>
<feature type="region of interest" description="Disordered" evidence="1">
    <location>
        <begin position="222"/>
        <end position="249"/>
    </location>
</feature>
<sequence>MKNFNPNIQEASFFKNLLHLLQRNEYIRLKHDIMPKPHDSKVKQNYKNNFSIWFSRICLNNDEKIYYFGLKETEKFKKYKPKPKLILKFNNNPEKSSIKISKNNSVSFLIKIDPKSHIYKKIREKFVISRPINNEEYFKDNYYYVKVGHLTSKKIIKNIKKLCELVDNSSDFNKELEKSNLIRPQEIFTNETIKNNIIKGVEPILEYANGYCVKEGMTLDGKKHKKGSFKKRRNNEGGGGKKGFGFKPESLNHEIDWSEINESLEKDVLGDY</sequence>
<gene>
    <name evidence="2" type="ORF">MBORA_19070</name>
</gene>
<reference evidence="3" key="1">
    <citation type="journal article" date="2016" name="Genome Announc.">
        <title>Draft Genome Sequences of Methanobrevibacter curvatus DSM11111, Methanobrevibacter cuticularis DSM11139, Methanobrevibacter filiformis DSM11501, and Methanobrevibacter oralis DSM7256.</title>
        <authorList>
            <person name="Poehlein A."/>
            <person name="Seedorf H."/>
        </authorList>
    </citation>
    <scope>NUCLEOTIDE SEQUENCE [LARGE SCALE GENOMIC DNA]</scope>
    <source>
        <strain evidence="3">DSM 7256 / JCM 30027 / ZR</strain>
    </source>
</reference>
<proteinExistence type="predicted"/>
<organism evidence="2 3">
    <name type="scientific">Methanobrevibacter oralis</name>
    <dbReference type="NCBI Taxonomy" id="66851"/>
    <lineage>
        <taxon>Archaea</taxon>
        <taxon>Methanobacteriati</taxon>
        <taxon>Methanobacteriota</taxon>
        <taxon>Methanomada group</taxon>
        <taxon>Methanobacteria</taxon>
        <taxon>Methanobacteriales</taxon>
        <taxon>Methanobacteriaceae</taxon>
        <taxon>Methanobrevibacter</taxon>
    </lineage>
</organism>
<keyword evidence="3" id="KW-1185">Reference proteome</keyword>
<dbReference type="PATRIC" id="fig|66851.6.peg.2091"/>
<evidence type="ECO:0000313" key="2">
    <source>
        <dbReference type="EMBL" id="KZX10192.1"/>
    </source>
</evidence>